<sequence length="3205" mass="334639">MVNEDKLRDYLKRATADLRQARRRLREVEEQNQEPIAIVAMSCRYPGGVRTPEDLWRLVADGDDAISGFPADRGWDVESLYDADPDSAGSSYVSEGGFLYDAARFDPAPFGISPREALAMDPHQRLLLETSWEAFERAGIDPTSLRGSRTAVFAGVMYHDYTARLDSVPEGVEGFLGTGSSGSIASGRVAYTFGLEGPAVTVDTACSSSLVTLHLAVQALRAGECTMALAGGVTVMATPATFTEFSRQRGLAADGRCKPFAAAADGTGWGEGVGMLLVERLSDARRNGHPVLAVIRGSAINQDGASNGLTAPNGPSQQRVIHQALTNARLTTAEVDVVEAHGTGTTLGDPIEAQALLATYGQDRPADRPLLLGSIKSNIGHTQAAAGVASIIKMVEAMRHGVVPKTLHLDEPTPHVDWEAGAVSLIGENLPWPQTGAPRRAGVSSFGFSGTNAHVIVEQAPEAETAERVAGSGMPVVPWVLSGKSAGALRGQAERLAGWLAGVPGVDPVDVGWSLASTRAGLDHRAVVFGDHVAGVAAVASGSLAAGVVTGSVVGGKTAFVFPGQGSQWVGMAAGLLDASPVFAARVGECAKALEPFTDWSLIDVLRGVEGAPTLDRVDVVQPALFAVMVSLAEVWRGAGVRPGAVIGHSQGEIAAACVAGILSLEDAARVVALRSQAIGRVLAGLGGMVSVPLPAKEVRERIASWGEERISVAAVNGPSSVVVSGEVQALEELLASCEADGVRAKRIAVDYASHSAQVELLREELDTLLAPIAPQAAEVPFLSTVTGEWVSGTELDAGYWFRNLRQTVELEQATRTLLEQGFGVFVESSPHPVLTVGMQETVEDAGREAAILGSLRRNEGGLERFWLSLGEAYVRGAAVDWDAVFAGTGAQRVDLPTYAFQQEHFWLESGTAPDAGPALSPSDAAEPHFWEAVERQDVAALTAELAIEGDETLTALLPALSSWRRRRQERSTVDGWRYRITWKPAPEPAATRLTGTWLVAVPEAGEGADAVVRALAEHGADVRRIAVPRTHDARADLVERIRQALADGPAVSGVLSLLTPAGDEAEPIGSAAPAGVIATLSLVQALGDADVAAPLWCVTRGAVSVGRSEQQADPAQAPIWGLGRVTALEHGERWGGLVDLPAQADARTLGRLVGVLAGDAAEDQVAVRSSGLFVRRLVRAGLAETPAVREWRPAGTTLVTGGTGALGAHVARWLASSGAEHLILTSRRGADAPGADGLREELTALGARVTLAACDVGDRDALADLLASVPADQPLTAVVHTAAVLDDGVIEALTPEQVERVLRVKVDATLHLHELTRDLDLSAFVLFSSFAATFGAPGQGNYAPGNAFLDAFAEYRRAAGLPATSLAWGPWGDGGMAEGAVGDRMRRHGVIEMAPERAVSALQHALDRDETTLTVADMEWKRFVLAFTSGRARPLLHDLPEARQAMEHARTDASEDSGGAAVLTRQLAGQPEAEQERLLLELVRTAVAAVLGYAGPDAVEAGRAFKELGFDSLTSVELRNRLNAAAGLKLPPTLVFDYPTPTVLARHLRAELAGQGAAGATPVAAASASVSDAEPIAVVAMSCRFPGGVRSPEELWQLLASGGDALSQFPADRGWDVEALYDPDPNAQGTSYTREGGFLSDAAAFDPAFFGISPREALAMDPQQRLLLETSWEVFERAGIDPETLRGSQSGVFVGTNGSDYSHLVRGAADGLEGHLATGSAGSVVSGRLSYTFGLEGPAVTVDTACSASLVALHLAVQALRSGECSMALAGGVTVMSTPGTFIEFSRQRGLSTDGRCKAFSADADGFSPAEGVGMLLVERLSDARRNGHPVLAVVRGTAINQDGASNGLTAPNGPSQQRVIRQALANARLTTAEVDVVEAHGTGTTLGDPIEAQALLATYGQDRPADRPLLLGSVKSNIGHAQAAAGVAGVMKMVLAMQHGVLPQSIHIAEPTPHVDWSAGEVALLTEQRAWPETGGRPWRAGVSSFGFSGTNAHAIIEQAPAEQGSDEPGTPASPTPHPLLTATTPQDPGSDRRTPLPWPLTAKTEKALRGQAERLLNHLATRPDLRSVDVGHSLATTRTAHDRRAVLIGREPGEHLAGLAALAAGGTAPLLVQGSVIGGKTAFVFPGQGSQWVGMAVALLDASPVFAARVDECAKALEPFTDWSLVDVLRGADGAPSLDRVDVVQPALFAVMVSLAEVWRAAGVRPGAVIGHSQGEIAAACVAGILSLEDAARVVALRSQVIGRVLAGLGGMVSVPLPAEDVRERIAPWGEERISVAAVNGPSSVVVSGEVQALEELLASCEADGVRAKRIAVDYASHSAQVELLREELDTLLAPIVPRAAEVPFLSTVTGEWVSGTELDAGYWFRNLRQTVELEQATRTLLEQGFGVFVESSPHPVLTVGMQETVEDAGREAAILGSLRRNEGGLERFWLSLGEAYVRGVAVDWDAVFAGTGAQRVDLPTYAFQSQRFWPEAAPVEAGEVPAESVIDARFWDAVEREDLAALTAELRIEGDQPLTALLPALSSWRRQSREQSTVDGWRYRVTWKALAEAAGTRLSGTWLVVVPEAVSGPAGDTAAAVLRTLADRGAEVRTVTVAADAAGRDALTAALKAATDGAPAPAGVLSLLALGDDGAALRTHAGLLGTAALVQALGDANVAAPLWCVTRGAVSVSRSERLQDPAQALLWGFGRTAALEFPDRWGGLLDLPAQADDRTLERLVGVLAGDGSEDQVALRASGPFGRRLVHAPLADAPTAPEWRPAGTTLVTGGTGALGAHVARWLASNGAEHLILTSRRGADAPGADGLRDELTALGAQVTLAACDMADRDAVAALLASVPADRPLTAVVHTAGVLDDGVIDGLTPERFATVLAPKADAALTLHELTRDLGLSAFVLFSGVAGTLGDAGQGNYAAANSYLDALAEQRHADGLPATSVAWGRWGDSGLAAGGAIGERLDRGGVPAMAPRAAIRALQQALDHAEPAVAVADIQWERFTPGYTAVRPSPFLADLPEVRRLAQAAPAAGEEGGAGGEGSPGEALRRRLSVMPQAEQALAVLELVRSHAATALGHPTTDEVGAGRAFKELGFDSLIALELRNRLNAATGLKLPATLVFDHPTPAVLAEFLRAEIVQDGSTAAAPGIAELEKLESALSVLDPDGQTRADIASRLQALLAKWGEPQAPSSGGAVAEKLQEATTDELFDFIENELGI</sequence>
<dbReference type="InterPro" id="IPR001227">
    <property type="entry name" value="Ac_transferase_dom_sf"/>
</dbReference>
<dbReference type="Pfam" id="PF00109">
    <property type="entry name" value="ketoacyl-synt"/>
    <property type="match status" value="2"/>
</dbReference>
<comment type="caution">
    <text evidence="12">The sequence shown here is derived from an EMBL/GenBank/DDBJ whole genome shotgun (WGS) entry which is preliminary data.</text>
</comment>
<evidence type="ECO:0000256" key="1">
    <source>
        <dbReference type="ARBA" id="ARBA00001957"/>
    </source>
</evidence>
<dbReference type="InterPro" id="IPR050091">
    <property type="entry name" value="PKS_NRPS_Biosynth_Enz"/>
</dbReference>
<dbReference type="Pfam" id="PF18369">
    <property type="entry name" value="PKS_DE"/>
    <property type="match status" value="2"/>
</dbReference>
<dbReference type="InterPro" id="IPR036299">
    <property type="entry name" value="Polyketide_synth_docking_sf"/>
</dbReference>
<dbReference type="Proteomes" id="UP000613974">
    <property type="component" value="Unassembled WGS sequence"/>
</dbReference>
<dbReference type="PANTHER" id="PTHR43775">
    <property type="entry name" value="FATTY ACID SYNTHASE"/>
    <property type="match status" value="1"/>
</dbReference>
<dbReference type="Gene3D" id="6.10.140.1830">
    <property type="match status" value="2"/>
</dbReference>
<dbReference type="InterPro" id="IPR036736">
    <property type="entry name" value="ACP-like_sf"/>
</dbReference>
<dbReference type="SUPFAM" id="SSF51735">
    <property type="entry name" value="NAD(P)-binding Rossmann-fold domains"/>
    <property type="match status" value="4"/>
</dbReference>
<feature type="region of interest" description="Disordered" evidence="9">
    <location>
        <begin position="2003"/>
        <end position="2041"/>
    </location>
</feature>
<dbReference type="PROSITE" id="PS50075">
    <property type="entry name" value="CARRIER"/>
    <property type="match status" value="2"/>
</dbReference>
<name>A0ABQ3SI14_9ACTN</name>
<organism evidence="12 13">
    <name type="scientific">Streptomyces nojiriensis</name>
    <dbReference type="NCBI Taxonomy" id="66374"/>
    <lineage>
        <taxon>Bacteria</taxon>
        <taxon>Bacillati</taxon>
        <taxon>Actinomycetota</taxon>
        <taxon>Actinomycetes</taxon>
        <taxon>Kitasatosporales</taxon>
        <taxon>Streptomycetaceae</taxon>
        <taxon>Streptomyces</taxon>
    </lineage>
</organism>
<keyword evidence="6" id="KW-0511">Multifunctional enzyme</keyword>
<dbReference type="InterPro" id="IPR020841">
    <property type="entry name" value="PKS_Beta-ketoAc_synthase_dom"/>
</dbReference>
<dbReference type="InterPro" id="IPR057326">
    <property type="entry name" value="KR_dom"/>
</dbReference>
<dbReference type="Pfam" id="PF02801">
    <property type="entry name" value="Ketoacyl-synt_C"/>
    <property type="match status" value="2"/>
</dbReference>
<dbReference type="Pfam" id="PF08990">
    <property type="entry name" value="Docking"/>
    <property type="match status" value="1"/>
</dbReference>
<dbReference type="Pfam" id="PF08659">
    <property type="entry name" value="KR"/>
    <property type="match status" value="2"/>
</dbReference>
<evidence type="ECO:0008006" key="14">
    <source>
        <dbReference type="Google" id="ProtNLM"/>
    </source>
</evidence>
<dbReference type="CDD" id="cd00833">
    <property type="entry name" value="PKS"/>
    <property type="match status" value="2"/>
</dbReference>
<dbReference type="CDD" id="cd08952">
    <property type="entry name" value="KR_1_SDR_x"/>
    <property type="match status" value="2"/>
</dbReference>
<evidence type="ECO:0000256" key="4">
    <source>
        <dbReference type="ARBA" id="ARBA00022679"/>
    </source>
</evidence>
<dbReference type="Pfam" id="PF00550">
    <property type="entry name" value="PP-binding"/>
    <property type="match status" value="2"/>
</dbReference>
<dbReference type="PROSITE" id="PS00606">
    <property type="entry name" value="KS3_1"/>
    <property type="match status" value="2"/>
</dbReference>
<dbReference type="Gene3D" id="1.10.1200.10">
    <property type="entry name" value="ACP-like"/>
    <property type="match status" value="2"/>
</dbReference>
<dbReference type="SMART" id="SM00822">
    <property type="entry name" value="PKS_KR"/>
    <property type="match status" value="2"/>
</dbReference>
<dbReference type="InterPro" id="IPR018201">
    <property type="entry name" value="Ketoacyl_synth_AS"/>
</dbReference>
<dbReference type="SUPFAM" id="SSF53901">
    <property type="entry name" value="Thiolase-like"/>
    <property type="match status" value="2"/>
</dbReference>
<dbReference type="Gene3D" id="3.40.366.10">
    <property type="entry name" value="Malonyl-Coenzyme A Acyl Carrier Protein, domain 2"/>
    <property type="match status" value="2"/>
</dbReference>
<dbReference type="SMART" id="SM00825">
    <property type="entry name" value="PKS_KS"/>
    <property type="match status" value="2"/>
</dbReference>
<dbReference type="SMART" id="SM00823">
    <property type="entry name" value="PKS_PP"/>
    <property type="match status" value="2"/>
</dbReference>
<dbReference type="SMART" id="SM01294">
    <property type="entry name" value="PKS_PP_betabranch"/>
    <property type="match status" value="2"/>
</dbReference>
<dbReference type="InterPro" id="IPR032821">
    <property type="entry name" value="PKS_assoc"/>
</dbReference>
<evidence type="ECO:0000259" key="11">
    <source>
        <dbReference type="PROSITE" id="PS52004"/>
    </source>
</evidence>
<gene>
    <name evidence="12" type="ORF">Snoj_16940</name>
</gene>
<feature type="domain" description="Ketosynthase family 3 (KS3)" evidence="11">
    <location>
        <begin position="1574"/>
        <end position="2001"/>
    </location>
</feature>
<dbReference type="InterPro" id="IPR014031">
    <property type="entry name" value="Ketoacyl_synth_C"/>
</dbReference>
<dbReference type="InterPro" id="IPR036291">
    <property type="entry name" value="NAD(P)-bd_dom_sf"/>
</dbReference>
<protein>
    <recommendedName>
        <fullName evidence="14">Polyketide synthase</fullName>
    </recommendedName>
</protein>
<dbReference type="InterPro" id="IPR014043">
    <property type="entry name" value="Acyl_transferase_dom"/>
</dbReference>
<dbReference type="PANTHER" id="PTHR43775:SF51">
    <property type="entry name" value="INACTIVE PHENOLPHTHIOCEROL SYNTHESIS POLYKETIDE SYNTHASE TYPE I PKS1-RELATED"/>
    <property type="match status" value="1"/>
</dbReference>
<dbReference type="InterPro" id="IPR041618">
    <property type="entry name" value="PKS_DE"/>
</dbReference>
<dbReference type="SUPFAM" id="SSF47336">
    <property type="entry name" value="ACP-like"/>
    <property type="match status" value="2"/>
</dbReference>
<keyword evidence="8" id="KW-0175">Coiled coil</keyword>
<dbReference type="InterPro" id="IPR016035">
    <property type="entry name" value="Acyl_Trfase/lysoPLipase"/>
</dbReference>
<dbReference type="Pfam" id="PF16197">
    <property type="entry name" value="KAsynt_C_assoc"/>
    <property type="match status" value="2"/>
</dbReference>
<dbReference type="Gene3D" id="3.40.47.10">
    <property type="match status" value="2"/>
</dbReference>
<feature type="domain" description="Carrier" evidence="10">
    <location>
        <begin position="1478"/>
        <end position="1553"/>
    </location>
</feature>
<dbReference type="InterPro" id="IPR016039">
    <property type="entry name" value="Thiolase-like"/>
</dbReference>
<dbReference type="InterPro" id="IPR015083">
    <property type="entry name" value="NorB/c/GfsB-D-like_docking"/>
</dbReference>
<evidence type="ECO:0000313" key="13">
    <source>
        <dbReference type="Proteomes" id="UP000613974"/>
    </source>
</evidence>
<dbReference type="InterPro" id="IPR014030">
    <property type="entry name" value="Ketoacyl_synth_N"/>
</dbReference>
<dbReference type="InterPro" id="IPR020806">
    <property type="entry name" value="PKS_PP-bd"/>
</dbReference>
<evidence type="ECO:0000256" key="2">
    <source>
        <dbReference type="ARBA" id="ARBA00022450"/>
    </source>
</evidence>
<dbReference type="EMBL" id="BNEC01000003">
    <property type="protein sequence ID" value="GHI67776.1"/>
    <property type="molecule type" value="Genomic_DNA"/>
</dbReference>
<evidence type="ECO:0000313" key="12">
    <source>
        <dbReference type="EMBL" id="GHI67776.1"/>
    </source>
</evidence>
<dbReference type="SMART" id="SM00827">
    <property type="entry name" value="PKS_AT"/>
    <property type="match status" value="2"/>
</dbReference>
<accession>A0ABQ3SI14</accession>
<dbReference type="SUPFAM" id="SSF101173">
    <property type="entry name" value="Docking domain B of the erythromycin polyketide synthase (DEBS)"/>
    <property type="match status" value="1"/>
</dbReference>
<evidence type="ECO:0000256" key="6">
    <source>
        <dbReference type="ARBA" id="ARBA00023268"/>
    </source>
</evidence>
<evidence type="ECO:0000256" key="7">
    <source>
        <dbReference type="ARBA" id="ARBA00023315"/>
    </source>
</evidence>
<dbReference type="Pfam" id="PF00698">
    <property type="entry name" value="Acyl_transf_1"/>
    <property type="match status" value="2"/>
</dbReference>
<evidence type="ECO:0000256" key="3">
    <source>
        <dbReference type="ARBA" id="ARBA00022553"/>
    </source>
</evidence>
<feature type="coiled-coil region" evidence="8">
    <location>
        <begin position="4"/>
        <end position="31"/>
    </location>
</feature>
<keyword evidence="4" id="KW-0808">Transferase</keyword>
<dbReference type="PROSITE" id="PS52004">
    <property type="entry name" value="KS3_2"/>
    <property type="match status" value="2"/>
</dbReference>
<keyword evidence="13" id="KW-1185">Reference proteome</keyword>
<dbReference type="NCBIfam" id="NF045894">
    <property type="entry name" value="PKS_plus_SDR"/>
    <property type="match status" value="2"/>
</dbReference>
<comment type="cofactor">
    <cofactor evidence="1">
        <name>pantetheine 4'-phosphate</name>
        <dbReference type="ChEBI" id="CHEBI:47942"/>
    </cofactor>
</comment>
<dbReference type="InterPro" id="IPR009081">
    <property type="entry name" value="PP-bd_ACP"/>
</dbReference>
<proteinExistence type="predicted"/>
<evidence type="ECO:0000256" key="9">
    <source>
        <dbReference type="SAM" id="MobiDB-lite"/>
    </source>
</evidence>
<evidence type="ECO:0000259" key="10">
    <source>
        <dbReference type="PROSITE" id="PS50075"/>
    </source>
</evidence>
<dbReference type="InterPro" id="IPR013968">
    <property type="entry name" value="PKS_KR"/>
</dbReference>
<dbReference type="PROSITE" id="PS00012">
    <property type="entry name" value="PHOSPHOPANTETHEINE"/>
    <property type="match status" value="2"/>
</dbReference>
<dbReference type="Gene3D" id="3.40.50.720">
    <property type="entry name" value="NAD(P)-binding Rossmann-like Domain"/>
    <property type="match status" value="2"/>
</dbReference>
<dbReference type="InterPro" id="IPR016036">
    <property type="entry name" value="Malonyl_transacylase_ACP-bd"/>
</dbReference>
<dbReference type="Gene3D" id="3.30.70.3290">
    <property type="match status" value="2"/>
</dbReference>
<dbReference type="SUPFAM" id="SSF52151">
    <property type="entry name" value="FabD/lysophospholipase-like"/>
    <property type="match status" value="2"/>
</dbReference>
<feature type="domain" description="Carrier" evidence="10">
    <location>
        <begin position="3050"/>
        <end position="3125"/>
    </location>
</feature>
<keyword evidence="3" id="KW-0597">Phosphoprotein</keyword>
<keyword evidence="5" id="KW-0045">Antibiotic biosynthesis</keyword>
<feature type="domain" description="Ketosynthase family 3 (KS3)" evidence="11">
    <location>
        <begin position="33"/>
        <end position="459"/>
    </location>
</feature>
<keyword evidence="7" id="KW-0012">Acyltransferase</keyword>
<keyword evidence="2" id="KW-0596">Phosphopantetheine</keyword>
<reference evidence="13" key="1">
    <citation type="submission" date="2023-07" db="EMBL/GenBank/DDBJ databases">
        <title>Whole genome shotgun sequence of Streptomyces nojiriensis NBRC 13794.</title>
        <authorList>
            <person name="Komaki H."/>
            <person name="Tamura T."/>
        </authorList>
    </citation>
    <scope>NUCLEOTIDE SEQUENCE [LARGE SCALE GENOMIC DNA]</scope>
    <source>
        <strain evidence="13">NBRC 13794</strain>
    </source>
</reference>
<evidence type="ECO:0000256" key="8">
    <source>
        <dbReference type="SAM" id="Coils"/>
    </source>
</evidence>
<dbReference type="InterPro" id="IPR006162">
    <property type="entry name" value="Ppantetheine_attach_site"/>
</dbReference>
<evidence type="ECO:0000256" key="5">
    <source>
        <dbReference type="ARBA" id="ARBA00023194"/>
    </source>
</evidence>
<dbReference type="SUPFAM" id="SSF55048">
    <property type="entry name" value="Probable ACP-binding domain of malonyl-CoA ACP transacylase"/>
    <property type="match status" value="2"/>
</dbReference>